<keyword evidence="8" id="KW-1185">Reference proteome</keyword>
<dbReference type="Pfam" id="PF05343">
    <property type="entry name" value="Peptidase_M42"/>
    <property type="match status" value="1"/>
</dbReference>
<keyword evidence="4" id="KW-0479">Metal-binding</keyword>
<evidence type="ECO:0000256" key="2">
    <source>
        <dbReference type="ARBA" id="ARBA00022438"/>
    </source>
</evidence>
<keyword evidence="3" id="KW-0645">Protease</keyword>
<evidence type="ECO:0000256" key="1">
    <source>
        <dbReference type="ARBA" id="ARBA00006272"/>
    </source>
</evidence>
<evidence type="ECO:0000256" key="6">
    <source>
        <dbReference type="PIRNR" id="PIRNR001123"/>
    </source>
</evidence>
<proteinExistence type="inferred from homology"/>
<organism evidence="7 8">
    <name type="scientific">Holdemanella hominis</name>
    <dbReference type="NCBI Taxonomy" id="2764327"/>
    <lineage>
        <taxon>Bacteria</taxon>
        <taxon>Bacillati</taxon>
        <taxon>Bacillota</taxon>
        <taxon>Erysipelotrichia</taxon>
        <taxon>Erysipelotrichales</taxon>
        <taxon>Erysipelotrichaceae</taxon>
        <taxon>Holdemanella</taxon>
    </lineage>
</organism>
<evidence type="ECO:0000256" key="5">
    <source>
        <dbReference type="ARBA" id="ARBA00022801"/>
    </source>
</evidence>
<dbReference type="Gene3D" id="2.40.30.40">
    <property type="entry name" value="Peptidase M42, domain 2"/>
    <property type="match status" value="1"/>
</dbReference>
<accession>A0ABR7KHU9</accession>
<evidence type="ECO:0000313" key="8">
    <source>
        <dbReference type="Proteomes" id="UP000649075"/>
    </source>
</evidence>
<comment type="similarity">
    <text evidence="1 6">Belongs to the peptidase M42 family.</text>
</comment>
<dbReference type="PANTHER" id="PTHR32481:SF0">
    <property type="entry name" value="AMINOPEPTIDASE YPDE-RELATED"/>
    <property type="match status" value="1"/>
</dbReference>
<dbReference type="InterPro" id="IPR008007">
    <property type="entry name" value="Peptidase_M42"/>
</dbReference>
<evidence type="ECO:0000256" key="3">
    <source>
        <dbReference type="ARBA" id="ARBA00022670"/>
    </source>
</evidence>
<dbReference type="SUPFAM" id="SSF101821">
    <property type="entry name" value="Aminopeptidase/glucanase lid domain"/>
    <property type="match status" value="1"/>
</dbReference>
<keyword evidence="2" id="KW-0031">Aminopeptidase</keyword>
<gene>
    <name evidence="7" type="ORF">H8911_06075</name>
</gene>
<name>A0ABR7KHU9_9FIRM</name>
<dbReference type="InterPro" id="IPR023367">
    <property type="entry name" value="Peptidase_M42_dom2"/>
</dbReference>
<dbReference type="Proteomes" id="UP000649075">
    <property type="component" value="Unassembled WGS sequence"/>
</dbReference>
<comment type="caution">
    <text evidence="7">The sequence shown here is derived from an EMBL/GenBank/DDBJ whole genome shotgun (WGS) entry which is preliminary data.</text>
</comment>
<dbReference type="Gene3D" id="3.40.630.10">
    <property type="entry name" value="Zn peptidases"/>
    <property type="match status" value="1"/>
</dbReference>
<keyword evidence="5" id="KW-0378">Hydrolase</keyword>
<dbReference type="PIRSF" id="PIRSF001123">
    <property type="entry name" value="PepA_GA"/>
    <property type="match status" value="1"/>
</dbReference>
<dbReference type="InterPro" id="IPR051464">
    <property type="entry name" value="Peptidase_M42_aminopept"/>
</dbReference>
<evidence type="ECO:0000256" key="4">
    <source>
        <dbReference type="ARBA" id="ARBA00022723"/>
    </source>
</evidence>
<dbReference type="EMBL" id="JACRWH010000019">
    <property type="protein sequence ID" value="MBC6012310.1"/>
    <property type="molecule type" value="Genomic_DNA"/>
</dbReference>
<dbReference type="PANTHER" id="PTHR32481">
    <property type="entry name" value="AMINOPEPTIDASE"/>
    <property type="match status" value="1"/>
</dbReference>
<reference evidence="7 8" key="1">
    <citation type="submission" date="2020-08" db="EMBL/GenBank/DDBJ databases">
        <authorList>
            <person name="Liu C."/>
            <person name="Sun Q."/>
        </authorList>
    </citation>
    <scope>NUCLEOTIDE SEQUENCE [LARGE SCALE GENOMIC DNA]</scope>
    <source>
        <strain evidence="7 8">L34</strain>
    </source>
</reference>
<evidence type="ECO:0000313" key="7">
    <source>
        <dbReference type="EMBL" id="MBC6012310.1"/>
    </source>
</evidence>
<sequence length="342" mass="37785">MIMSETLKILNTLTQTISISGDEKNVGKCMAQYLEPYCDEIVYDNLGSVFGVKKSKKENAKRVLVITHMDESGLMITKINDNGSAEFIEIGKINKQYLPGSRLRVKTKTGEVNAFVVGTEKMVIDFGTYSKEETLALGVFVGDSVVVDGPFVKVQKQCISKALESRVGCLMAVELLKAVRDKEFDFDLYVGACVMEEVGQRGATTATGLVKPDLGVVLGCKIAKTLDEKDQSVGELGKGLLVSFYDKGMMPNRGLLDALVQICKEEDIAYQHYYSMDLNEGAWVHKLFAGCPTLNVSIAIQNAYSAIESMDLNDYDCAKKALTVFVEHLNEEKIQEFKESNR</sequence>
<protein>
    <submittedName>
        <fullName evidence="7">M42 family peptidase</fullName>
    </submittedName>
</protein>
<dbReference type="SUPFAM" id="SSF53187">
    <property type="entry name" value="Zn-dependent exopeptidases"/>
    <property type="match status" value="1"/>
</dbReference>